<keyword evidence="2" id="KW-0472">Membrane</keyword>
<feature type="transmembrane region" description="Helical" evidence="2">
    <location>
        <begin position="6"/>
        <end position="25"/>
    </location>
</feature>
<name>A0A318XQY7_9FIRM</name>
<accession>A0A318XQY7</accession>
<dbReference type="Pfam" id="PF25842">
    <property type="entry name" value="NfeD_TM"/>
    <property type="match status" value="1"/>
</dbReference>
<keyword evidence="2" id="KW-0812">Transmembrane</keyword>
<sequence>MSDFYVIVFLVGVFYTLVSLIISGVTGSLHSHGDFSGDVSMHGNMDSGSLDGGHIQTDGGNAMHSADASHAGSIEGQHGSSADSSSGVSHSIVSWFALLLNPIVAVSFLTVFGGIGILGESYFKWNDIITLVFSAASGIIVSTLLYNFIAKPIYRSENTSDVSRNELIGTAAEVTTDILAEGFGTITYTVNSIRFTSPAKHIEEKAVRQGQKVVICKIESNIFYISEIPGI</sequence>
<evidence type="ECO:0000256" key="1">
    <source>
        <dbReference type="SAM" id="MobiDB-lite"/>
    </source>
</evidence>
<feature type="region of interest" description="Disordered" evidence="1">
    <location>
        <begin position="62"/>
        <end position="82"/>
    </location>
</feature>
<organism evidence="4 5">
    <name type="scientific">Ruminiclostridium sufflavum DSM 19573</name>
    <dbReference type="NCBI Taxonomy" id="1121337"/>
    <lineage>
        <taxon>Bacteria</taxon>
        <taxon>Bacillati</taxon>
        <taxon>Bacillota</taxon>
        <taxon>Clostridia</taxon>
        <taxon>Eubacteriales</taxon>
        <taxon>Oscillospiraceae</taxon>
        <taxon>Ruminiclostridium</taxon>
    </lineage>
</organism>
<comment type="caution">
    <text evidence="4">The sequence shown here is derived from an EMBL/GenBank/DDBJ whole genome shotgun (WGS) entry which is preliminary data.</text>
</comment>
<feature type="transmembrane region" description="Helical" evidence="2">
    <location>
        <begin position="92"/>
        <end position="116"/>
    </location>
</feature>
<keyword evidence="5" id="KW-1185">Reference proteome</keyword>
<gene>
    <name evidence="4" type="ORF">LY28_01083</name>
</gene>
<dbReference type="AlphaFoldDB" id="A0A318XQY7"/>
<dbReference type="RefSeq" id="WP_110461152.1">
    <property type="nucleotide sequence ID" value="NZ_QKMR01000005.1"/>
</dbReference>
<evidence type="ECO:0000256" key="2">
    <source>
        <dbReference type="SAM" id="Phobius"/>
    </source>
</evidence>
<dbReference type="OrthoDB" id="1807862at2"/>
<evidence type="ECO:0000313" key="5">
    <source>
        <dbReference type="Proteomes" id="UP000248132"/>
    </source>
</evidence>
<dbReference type="Gene3D" id="2.40.50.140">
    <property type="entry name" value="Nucleic acid-binding proteins"/>
    <property type="match status" value="1"/>
</dbReference>
<dbReference type="Proteomes" id="UP000248132">
    <property type="component" value="Unassembled WGS sequence"/>
</dbReference>
<evidence type="ECO:0000259" key="3">
    <source>
        <dbReference type="Pfam" id="PF25842"/>
    </source>
</evidence>
<dbReference type="EMBL" id="QKMR01000005">
    <property type="protein sequence ID" value="PYG88729.1"/>
    <property type="molecule type" value="Genomic_DNA"/>
</dbReference>
<feature type="domain" description="Membrane protein NfeD2 N-terminal transmembrane" evidence="3">
    <location>
        <begin position="99"/>
        <end position="158"/>
    </location>
</feature>
<dbReference type="InterPro" id="IPR012340">
    <property type="entry name" value="NA-bd_OB-fold"/>
</dbReference>
<reference evidence="4 5" key="1">
    <citation type="submission" date="2018-06" db="EMBL/GenBank/DDBJ databases">
        <title>Genomic Encyclopedia of Type Strains, Phase I: the one thousand microbial genomes (KMG-I) project.</title>
        <authorList>
            <person name="Kyrpides N."/>
        </authorList>
    </citation>
    <scope>NUCLEOTIDE SEQUENCE [LARGE SCALE GENOMIC DNA]</scope>
    <source>
        <strain evidence="4 5">DSM 19573</strain>
    </source>
</reference>
<feature type="transmembrane region" description="Helical" evidence="2">
    <location>
        <begin position="128"/>
        <end position="149"/>
    </location>
</feature>
<protein>
    <submittedName>
        <fullName evidence="4">Uncharacterized protein DUF1449</fullName>
    </submittedName>
</protein>
<proteinExistence type="predicted"/>
<keyword evidence="2" id="KW-1133">Transmembrane helix</keyword>
<dbReference type="InterPro" id="IPR058653">
    <property type="entry name" value="NfeD2_TM"/>
</dbReference>
<evidence type="ECO:0000313" key="4">
    <source>
        <dbReference type="EMBL" id="PYG88729.1"/>
    </source>
</evidence>